<evidence type="ECO:0000313" key="7">
    <source>
        <dbReference type="EMBL" id="KAG9352623.1"/>
    </source>
</evidence>
<evidence type="ECO:0000256" key="5">
    <source>
        <dbReference type="SAM" id="SignalP"/>
    </source>
</evidence>
<name>A0A8T2PH21_9TELE</name>
<reference evidence="7" key="1">
    <citation type="thesis" date="2021" institute="BYU ScholarsArchive" country="Provo, UT, USA">
        <title>Applications of and Algorithms for Genome Assembly and Genomic Analyses with an Emphasis on Marine Teleosts.</title>
        <authorList>
            <person name="Pickett B.D."/>
        </authorList>
    </citation>
    <scope>NUCLEOTIDE SEQUENCE</scope>
    <source>
        <strain evidence="7">HI-2016</strain>
    </source>
</reference>
<evidence type="ECO:0000256" key="2">
    <source>
        <dbReference type="ARBA" id="ARBA00022525"/>
    </source>
</evidence>
<dbReference type="InterPro" id="IPR050605">
    <property type="entry name" value="Olfactomedin-like_domain"/>
</dbReference>
<dbReference type="Pfam" id="PF02191">
    <property type="entry name" value="OLF"/>
    <property type="match status" value="1"/>
</dbReference>
<accession>A0A8T2PH21</accession>
<gene>
    <name evidence="7" type="ORF">JZ751_021037</name>
</gene>
<keyword evidence="8" id="KW-1185">Reference proteome</keyword>
<dbReference type="GO" id="GO:0007165">
    <property type="term" value="P:signal transduction"/>
    <property type="evidence" value="ECO:0007669"/>
    <property type="project" value="TreeGrafter"/>
</dbReference>
<comment type="caution">
    <text evidence="7">The sequence shown here is derived from an EMBL/GenBank/DDBJ whole genome shotgun (WGS) entry which is preliminary data.</text>
</comment>
<evidence type="ECO:0000313" key="8">
    <source>
        <dbReference type="Proteomes" id="UP000824540"/>
    </source>
</evidence>
<dbReference type="GO" id="GO:0005615">
    <property type="term" value="C:extracellular space"/>
    <property type="evidence" value="ECO:0007669"/>
    <property type="project" value="TreeGrafter"/>
</dbReference>
<dbReference type="PANTHER" id="PTHR23192">
    <property type="entry name" value="OLFACTOMEDIN-RELATED"/>
    <property type="match status" value="1"/>
</dbReference>
<keyword evidence="2" id="KW-0964">Secreted</keyword>
<feature type="chain" id="PRO_5035822143" description="Olfactomedin-like domain-containing protein" evidence="5">
    <location>
        <begin position="41"/>
        <end position="474"/>
    </location>
</feature>
<feature type="signal peptide" evidence="5">
    <location>
        <begin position="1"/>
        <end position="40"/>
    </location>
</feature>
<evidence type="ECO:0000256" key="1">
    <source>
        <dbReference type="ARBA" id="ARBA00004613"/>
    </source>
</evidence>
<keyword evidence="4" id="KW-0175">Coiled coil</keyword>
<proteinExistence type="predicted"/>
<evidence type="ECO:0000256" key="3">
    <source>
        <dbReference type="PROSITE-ProRule" id="PRU00446"/>
    </source>
</evidence>
<dbReference type="EMBL" id="JAFBMS010000005">
    <property type="protein sequence ID" value="KAG9352623.1"/>
    <property type="molecule type" value="Genomic_DNA"/>
</dbReference>
<evidence type="ECO:0000256" key="4">
    <source>
        <dbReference type="SAM" id="Coils"/>
    </source>
</evidence>
<sequence>MDCPVTHPHPLSGFSVIMSAMGHFLKFLPVLLLLFNECEGTQQVNGQQRAGACLCSVNATMWDFPAKFFSGVSKQVDTCRDSLEKMQAQLSLTGKKMPEIRAMVGNITDRLSEFEYVKTSGLYHSLQLRQLNKQLEELDRDISILRRTNPSAETKALTQELEKIREEMKKMYKDNVFNLEAVRNTLRDLRNNLETCRTIQPNFLNTCSHGLMKNVSAPLVTKLSPYGKSYPSGSWGRETHPGSPESYWVQPLVSGNRHGNVVRRYHSYEDFMGAKNHQDVAVAASHAVANAIQGPGSLLYDEAFFYQCHNTAEMCRYDLQTQATVRRLLPGAGFSNQFPYCYYSCRDWTDIDFSADETGLWVIYATQESHGNMVLSLLDSNTLNITGTWSTRLFKKSVTNAFMVCGVLYATRYDSRYREEIFYAFDTATGREDNTLALPLEKVVDGVANLHYNPADGRLYMYNDNYLMAYSTFF</sequence>
<organism evidence="7 8">
    <name type="scientific">Albula glossodonta</name>
    <name type="common">roundjaw bonefish</name>
    <dbReference type="NCBI Taxonomy" id="121402"/>
    <lineage>
        <taxon>Eukaryota</taxon>
        <taxon>Metazoa</taxon>
        <taxon>Chordata</taxon>
        <taxon>Craniata</taxon>
        <taxon>Vertebrata</taxon>
        <taxon>Euteleostomi</taxon>
        <taxon>Actinopterygii</taxon>
        <taxon>Neopterygii</taxon>
        <taxon>Teleostei</taxon>
        <taxon>Albuliformes</taxon>
        <taxon>Albulidae</taxon>
        <taxon>Albula</taxon>
    </lineage>
</organism>
<keyword evidence="5" id="KW-0732">Signal</keyword>
<feature type="domain" description="Olfactomedin-like" evidence="6">
    <location>
        <begin position="206"/>
        <end position="474"/>
    </location>
</feature>
<comment type="subcellular location">
    <subcellularLocation>
        <location evidence="1">Secreted</location>
    </subcellularLocation>
</comment>
<dbReference type="PROSITE" id="PS51132">
    <property type="entry name" value="OLF"/>
    <property type="match status" value="1"/>
</dbReference>
<dbReference type="PANTHER" id="PTHR23192:SF31">
    <property type="entry name" value="OLFACTOMEDIN-4-LIKE"/>
    <property type="match status" value="1"/>
</dbReference>
<comment type="caution">
    <text evidence="3">Lacks conserved residue(s) required for the propagation of feature annotation.</text>
</comment>
<evidence type="ECO:0000259" key="6">
    <source>
        <dbReference type="PROSITE" id="PS51132"/>
    </source>
</evidence>
<feature type="coiled-coil region" evidence="4">
    <location>
        <begin position="128"/>
        <end position="199"/>
    </location>
</feature>
<dbReference type="InterPro" id="IPR003112">
    <property type="entry name" value="Olfac-like_dom"/>
</dbReference>
<dbReference type="AlphaFoldDB" id="A0A8T2PH21"/>
<dbReference type="SMART" id="SM00284">
    <property type="entry name" value="OLF"/>
    <property type="match status" value="1"/>
</dbReference>
<dbReference type="Proteomes" id="UP000824540">
    <property type="component" value="Unassembled WGS sequence"/>
</dbReference>
<dbReference type="OrthoDB" id="8626508at2759"/>
<protein>
    <recommendedName>
        <fullName evidence="6">Olfactomedin-like domain-containing protein</fullName>
    </recommendedName>
</protein>